<name>A0A1L7DQG4_9CAUD</name>
<dbReference type="PROSITE" id="PS50160">
    <property type="entry name" value="DNA_LIGASE_A3"/>
    <property type="match status" value="1"/>
</dbReference>
<dbReference type="GO" id="GO:0006281">
    <property type="term" value="P:DNA repair"/>
    <property type="evidence" value="ECO:0007669"/>
    <property type="project" value="UniProtKB-KW"/>
</dbReference>
<evidence type="ECO:0000256" key="4">
    <source>
        <dbReference type="ARBA" id="ARBA00022598"/>
    </source>
</evidence>
<sequence length="319" mass="36389">MAKLACMKGVAFEEKRLRQWMSEDGLVVVQTKRDEFRCIVRVMEDCEGQYVTFTSASGKPLYNLQAHSSVFLDLYARFNINKFDMGCSIDDDFNVTRRVLRASKKVYDTTGLHSQTITETKTVHDKHGIKYKETVYEHTGTLNAVFWFYDMPDVLDAYEDRRIVMAHLTLGSGGRLKCPETWIVSSVNGVDFAVGEVNDLFADALAAKHEGLMVKRYNFMYKEGRTTDWMKLKPEDEVDARITGFTEGKGEFLGLIGSAIGKTEAGDELAFSGFTLEERRAITANPEKFIGRVAEVRFMQRDSKGGFRHPSFYRWHPDK</sequence>
<dbReference type="GO" id="GO:0005524">
    <property type="term" value="F:ATP binding"/>
    <property type="evidence" value="ECO:0007669"/>
    <property type="project" value="InterPro"/>
</dbReference>
<dbReference type="InterPro" id="IPR012310">
    <property type="entry name" value="DNA_ligase_ATP-dep_cent"/>
</dbReference>
<keyword evidence="7" id="KW-0234">DNA repair</keyword>
<proteinExistence type="inferred from homology"/>
<dbReference type="SUPFAM" id="SSF56091">
    <property type="entry name" value="DNA ligase/mRNA capping enzyme, catalytic domain"/>
    <property type="match status" value="1"/>
</dbReference>
<accession>A0A1L7DQG4</accession>
<evidence type="ECO:0000256" key="6">
    <source>
        <dbReference type="ARBA" id="ARBA00022763"/>
    </source>
</evidence>
<dbReference type="Gene3D" id="2.40.50.140">
    <property type="entry name" value="Nucleic acid-binding proteins"/>
    <property type="match status" value="1"/>
</dbReference>
<feature type="domain" description="ATP-dependent DNA ligase family profile" evidence="8">
    <location>
        <begin position="196"/>
        <end position="270"/>
    </location>
</feature>
<evidence type="ECO:0000256" key="1">
    <source>
        <dbReference type="ARBA" id="ARBA00001968"/>
    </source>
</evidence>
<dbReference type="GO" id="GO:0006310">
    <property type="term" value="P:DNA recombination"/>
    <property type="evidence" value="ECO:0007669"/>
    <property type="project" value="InterPro"/>
</dbReference>
<evidence type="ECO:0000256" key="3">
    <source>
        <dbReference type="ARBA" id="ARBA00013308"/>
    </source>
</evidence>
<dbReference type="EMBL" id="KY318515">
    <property type="protein sequence ID" value="APU00357.1"/>
    <property type="molecule type" value="Genomic_DNA"/>
</dbReference>
<dbReference type="PANTHER" id="PTHR47810">
    <property type="entry name" value="DNA LIGASE"/>
    <property type="match status" value="1"/>
</dbReference>
<dbReference type="Pfam" id="PF01068">
    <property type="entry name" value="DNA_ligase_A_M"/>
    <property type="match status" value="1"/>
</dbReference>
<evidence type="ECO:0000256" key="7">
    <source>
        <dbReference type="ARBA" id="ARBA00023204"/>
    </source>
</evidence>
<dbReference type="Proteomes" id="UP000225269">
    <property type="component" value="Segment"/>
</dbReference>
<comment type="cofactor">
    <cofactor evidence="1">
        <name>a divalent metal cation</name>
        <dbReference type="ChEBI" id="CHEBI:60240"/>
    </cofactor>
</comment>
<evidence type="ECO:0000313" key="10">
    <source>
        <dbReference type="Proteomes" id="UP000225269"/>
    </source>
</evidence>
<reference evidence="10" key="1">
    <citation type="submission" date="2016-12" db="EMBL/GenBank/DDBJ databases">
        <title>Characterization and complete genome sequence of Yersinia bacteriophage, fHe-Yen3-01.</title>
        <authorList>
            <person name="Jun J.W."/>
            <person name="Wicklund A."/>
            <person name="Skurnik M."/>
        </authorList>
    </citation>
    <scope>NUCLEOTIDE SEQUENCE [LARGE SCALE GENOMIC DNA]</scope>
</reference>
<dbReference type="GO" id="GO:0006260">
    <property type="term" value="P:DNA replication"/>
    <property type="evidence" value="ECO:0007669"/>
    <property type="project" value="UniProtKB-KW"/>
</dbReference>
<dbReference type="InterPro" id="IPR012340">
    <property type="entry name" value="NA-bd_OB-fold"/>
</dbReference>
<keyword evidence="6" id="KW-0227">DNA damage</keyword>
<gene>
    <name evidence="9" type="ORF">fHeYen301_24</name>
</gene>
<dbReference type="GO" id="GO:0003910">
    <property type="term" value="F:DNA ligase (ATP) activity"/>
    <property type="evidence" value="ECO:0007669"/>
    <property type="project" value="InterPro"/>
</dbReference>
<keyword evidence="10" id="KW-1185">Reference proteome</keyword>
<dbReference type="Gene3D" id="3.30.470.30">
    <property type="entry name" value="DNA ligase/mRNA capping enzyme"/>
    <property type="match status" value="1"/>
</dbReference>
<evidence type="ECO:0000256" key="5">
    <source>
        <dbReference type="ARBA" id="ARBA00022705"/>
    </source>
</evidence>
<evidence type="ECO:0000313" key="9">
    <source>
        <dbReference type="EMBL" id="APU00357.1"/>
    </source>
</evidence>
<comment type="similarity">
    <text evidence="2">Belongs to the ATP-dependent DNA ligase family.</text>
</comment>
<dbReference type="SUPFAM" id="SSF50249">
    <property type="entry name" value="Nucleic acid-binding proteins"/>
    <property type="match status" value="1"/>
</dbReference>
<keyword evidence="4" id="KW-0436">Ligase</keyword>
<protein>
    <recommendedName>
        <fullName evidence="3">DNA ligase</fullName>
    </recommendedName>
</protein>
<organism evidence="9 10">
    <name type="scientific">Yersinia phage fHe-Yen3-01</name>
    <dbReference type="NCBI Taxonomy" id="1932893"/>
    <lineage>
        <taxon>Viruses</taxon>
        <taxon>Duplodnaviria</taxon>
        <taxon>Heunggongvirae</taxon>
        <taxon>Uroviricota</taxon>
        <taxon>Caudoviricetes</taxon>
        <taxon>Autographivirales</taxon>
        <taxon>Autonotataviridae</taxon>
        <taxon>Melnykvirinae</taxon>
        <taxon>Pokrovskaiavirus</taxon>
        <taxon>Pokrovskaiavirus fHeYen301</taxon>
    </lineage>
</organism>
<dbReference type="InterPro" id="IPR016059">
    <property type="entry name" value="DNA_ligase_ATP-dep_CS"/>
</dbReference>
<keyword evidence="5" id="KW-0235">DNA replication</keyword>
<evidence type="ECO:0000256" key="2">
    <source>
        <dbReference type="ARBA" id="ARBA00007572"/>
    </source>
</evidence>
<evidence type="ECO:0000259" key="8">
    <source>
        <dbReference type="PROSITE" id="PS50160"/>
    </source>
</evidence>
<dbReference type="PANTHER" id="PTHR47810:SF1">
    <property type="entry name" value="DNA LIGASE B"/>
    <property type="match status" value="1"/>
</dbReference>
<dbReference type="InterPro" id="IPR050326">
    <property type="entry name" value="NAD_dep_DNA_ligaseB"/>
</dbReference>
<dbReference type="PROSITE" id="PS00333">
    <property type="entry name" value="DNA_LIGASE_A2"/>
    <property type="match status" value="1"/>
</dbReference>